<dbReference type="EMBL" id="JARK01001643">
    <property type="protein sequence ID" value="EYB84933.1"/>
    <property type="molecule type" value="Genomic_DNA"/>
</dbReference>
<comment type="caution">
    <text evidence="2">The sequence shown here is derived from an EMBL/GenBank/DDBJ whole genome shotgun (WGS) entry which is preliminary data.</text>
</comment>
<organism evidence="2 3">
    <name type="scientific">Ancylostoma ceylanicum</name>
    <dbReference type="NCBI Taxonomy" id="53326"/>
    <lineage>
        <taxon>Eukaryota</taxon>
        <taxon>Metazoa</taxon>
        <taxon>Ecdysozoa</taxon>
        <taxon>Nematoda</taxon>
        <taxon>Chromadorea</taxon>
        <taxon>Rhabditida</taxon>
        <taxon>Rhabditina</taxon>
        <taxon>Rhabditomorpha</taxon>
        <taxon>Strongyloidea</taxon>
        <taxon>Ancylostomatidae</taxon>
        <taxon>Ancylostomatinae</taxon>
        <taxon>Ancylostoma</taxon>
    </lineage>
</organism>
<keyword evidence="1" id="KW-0812">Transmembrane</keyword>
<feature type="transmembrane region" description="Helical" evidence="1">
    <location>
        <begin position="6"/>
        <end position="24"/>
    </location>
</feature>
<keyword evidence="3" id="KW-1185">Reference proteome</keyword>
<evidence type="ECO:0008006" key="4">
    <source>
        <dbReference type="Google" id="ProtNLM"/>
    </source>
</evidence>
<name>A0A016S2R3_9BILA</name>
<dbReference type="Proteomes" id="UP000024635">
    <property type="component" value="Unassembled WGS sequence"/>
</dbReference>
<gene>
    <name evidence="2" type="primary">Acey_s0307.g2030</name>
    <name evidence="2" type="ORF">Y032_0307g2030</name>
</gene>
<protein>
    <recommendedName>
        <fullName evidence="4">Hexosyltransferase</fullName>
    </recommendedName>
</protein>
<evidence type="ECO:0000313" key="2">
    <source>
        <dbReference type="EMBL" id="EYB84933.1"/>
    </source>
</evidence>
<evidence type="ECO:0000256" key="1">
    <source>
        <dbReference type="SAM" id="Phobius"/>
    </source>
</evidence>
<sequence>MAVRTDYIKATIVCSLLLYVLIIFKMNTRMEIRKRLKQNSQPNRMIYSTVSFNFRYLLLPNISRCSDPAVEYIALVLSRVNNYENRRAIRETWASPWRSQAIQAIRPLTAASTIPSALKMLPKYWNCSACVKAVPFASSTTSSPPKLLMISVFLEFSFTPASARADCHF</sequence>
<reference evidence="3" key="1">
    <citation type="journal article" date="2015" name="Nat. Genet.">
        <title>The genome and transcriptome of the zoonotic hookworm Ancylostoma ceylanicum identify infection-specific gene families.</title>
        <authorList>
            <person name="Schwarz E.M."/>
            <person name="Hu Y."/>
            <person name="Antoshechkin I."/>
            <person name="Miller M.M."/>
            <person name="Sternberg P.W."/>
            <person name="Aroian R.V."/>
        </authorList>
    </citation>
    <scope>NUCLEOTIDE SEQUENCE</scope>
    <source>
        <strain evidence="3">HY135</strain>
    </source>
</reference>
<evidence type="ECO:0000313" key="3">
    <source>
        <dbReference type="Proteomes" id="UP000024635"/>
    </source>
</evidence>
<keyword evidence="1" id="KW-0472">Membrane</keyword>
<accession>A0A016S2R3</accession>
<dbReference type="AlphaFoldDB" id="A0A016S2R3"/>
<keyword evidence="1" id="KW-1133">Transmembrane helix</keyword>
<proteinExistence type="predicted"/>